<organism evidence="2">
    <name type="scientific">marine sediment metagenome</name>
    <dbReference type="NCBI Taxonomy" id="412755"/>
    <lineage>
        <taxon>unclassified sequences</taxon>
        <taxon>metagenomes</taxon>
        <taxon>ecological metagenomes</taxon>
    </lineage>
</organism>
<evidence type="ECO:0000313" key="2">
    <source>
        <dbReference type="EMBL" id="KKL22256.1"/>
    </source>
</evidence>
<feature type="non-terminal residue" evidence="2">
    <location>
        <position position="128"/>
    </location>
</feature>
<feature type="transmembrane region" description="Helical" evidence="1">
    <location>
        <begin position="87"/>
        <end position="109"/>
    </location>
</feature>
<dbReference type="EMBL" id="LAZR01037419">
    <property type="protein sequence ID" value="KKL22256.1"/>
    <property type="molecule type" value="Genomic_DNA"/>
</dbReference>
<gene>
    <name evidence="2" type="ORF">LCGC14_2437230</name>
</gene>
<protein>
    <submittedName>
        <fullName evidence="2">Uncharacterized protein</fullName>
    </submittedName>
</protein>
<keyword evidence="1" id="KW-1133">Transmembrane helix</keyword>
<keyword evidence="1" id="KW-0812">Transmembrane</keyword>
<sequence length="128" mass="14359">MAFQLIDQGKFNQDYRGHAEKCVYTFKVLLPDQFGASWTAQQMLNANITELQGQGSLLLEYKLYEDKLSGTFTTEYKVEMIASASPLWWNIIIIGVLALVSILFISFTIQNVEDIAEYSPGAVIVPSV</sequence>
<proteinExistence type="predicted"/>
<evidence type="ECO:0000256" key="1">
    <source>
        <dbReference type="SAM" id="Phobius"/>
    </source>
</evidence>
<reference evidence="2" key="1">
    <citation type="journal article" date="2015" name="Nature">
        <title>Complex archaea that bridge the gap between prokaryotes and eukaryotes.</title>
        <authorList>
            <person name="Spang A."/>
            <person name="Saw J.H."/>
            <person name="Jorgensen S.L."/>
            <person name="Zaremba-Niedzwiedzka K."/>
            <person name="Martijn J."/>
            <person name="Lind A.E."/>
            <person name="van Eijk R."/>
            <person name="Schleper C."/>
            <person name="Guy L."/>
            <person name="Ettema T.J."/>
        </authorList>
    </citation>
    <scope>NUCLEOTIDE SEQUENCE</scope>
</reference>
<dbReference type="AlphaFoldDB" id="A0A0F9DX33"/>
<keyword evidence="1" id="KW-0472">Membrane</keyword>
<comment type="caution">
    <text evidence="2">The sequence shown here is derived from an EMBL/GenBank/DDBJ whole genome shotgun (WGS) entry which is preliminary data.</text>
</comment>
<accession>A0A0F9DX33</accession>
<name>A0A0F9DX33_9ZZZZ</name>